<comment type="catalytic activity">
    <reaction evidence="9 10">
        <text>(R)-pantoate + NADP(+) = 2-dehydropantoate + NADPH + H(+)</text>
        <dbReference type="Rhea" id="RHEA:16233"/>
        <dbReference type="ChEBI" id="CHEBI:11561"/>
        <dbReference type="ChEBI" id="CHEBI:15378"/>
        <dbReference type="ChEBI" id="CHEBI:15980"/>
        <dbReference type="ChEBI" id="CHEBI:57783"/>
        <dbReference type="ChEBI" id="CHEBI:58349"/>
        <dbReference type="EC" id="1.1.1.169"/>
    </reaction>
</comment>
<evidence type="ECO:0000256" key="7">
    <source>
        <dbReference type="ARBA" id="ARBA00023002"/>
    </source>
</evidence>
<comment type="function">
    <text evidence="10">Catalyzes the NADPH-dependent reduction of ketopantoate into pantoic acid.</text>
</comment>
<accession>A0A1I1J4U4</accession>
<dbReference type="InterPro" id="IPR050838">
    <property type="entry name" value="Ketopantoate_reductase"/>
</dbReference>
<dbReference type="GO" id="GO:0008677">
    <property type="term" value="F:2-dehydropantoate 2-reductase activity"/>
    <property type="evidence" value="ECO:0007669"/>
    <property type="project" value="UniProtKB-EC"/>
</dbReference>
<evidence type="ECO:0000256" key="9">
    <source>
        <dbReference type="ARBA" id="ARBA00048793"/>
    </source>
</evidence>
<evidence type="ECO:0000313" key="13">
    <source>
        <dbReference type="EMBL" id="SFC43466.1"/>
    </source>
</evidence>
<dbReference type="UniPathway" id="UPA00028">
    <property type="reaction ID" value="UER00004"/>
</dbReference>
<dbReference type="InterPro" id="IPR013752">
    <property type="entry name" value="KPA_reductase"/>
</dbReference>
<dbReference type="Gene3D" id="1.10.1040.10">
    <property type="entry name" value="N-(1-d-carboxylethyl)-l-norvaline Dehydrogenase, domain 2"/>
    <property type="match status" value="1"/>
</dbReference>
<dbReference type="AlphaFoldDB" id="A0A1I1J4U4"/>
<comment type="similarity">
    <text evidence="2 10">Belongs to the ketopantoate reductase family.</text>
</comment>
<dbReference type="Pfam" id="PF08546">
    <property type="entry name" value="ApbA_C"/>
    <property type="match status" value="1"/>
</dbReference>
<name>A0A1I1J4U4_9GAMM</name>
<evidence type="ECO:0000259" key="12">
    <source>
        <dbReference type="Pfam" id="PF08546"/>
    </source>
</evidence>
<feature type="domain" description="Ketopantoate reductase N-terminal" evidence="11">
    <location>
        <begin position="15"/>
        <end position="158"/>
    </location>
</feature>
<evidence type="ECO:0000256" key="4">
    <source>
        <dbReference type="ARBA" id="ARBA00019465"/>
    </source>
</evidence>
<dbReference type="PANTHER" id="PTHR43765">
    <property type="entry name" value="2-DEHYDROPANTOATE 2-REDUCTASE-RELATED"/>
    <property type="match status" value="1"/>
</dbReference>
<dbReference type="Gene3D" id="3.40.50.720">
    <property type="entry name" value="NAD(P)-binding Rossmann-like Domain"/>
    <property type="match status" value="1"/>
</dbReference>
<dbReference type="STRING" id="1123010.SAMN02745724_01653"/>
<dbReference type="InterPro" id="IPR008927">
    <property type="entry name" value="6-PGluconate_DH-like_C_sf"/>
</dbReference>
<dbReference type="EMBL" id="FOLO01000009">
    <property type="protein sequence ID" value="SFC43466.1"/>
    <property type="molecule type" value="Genomic_DNA"/>
</dbReference>
<proteinExistence type="inferred from homology"/>
<evidence type="ECO:0000259" key="11">
    <source>
        <dbReference type="Pfam" id="PF02558"/>
    </source>
</evidence>
<evidence type="ECO:0000256" key="10">
    <source>
        <dbReference type="RuleBase" id="RU362068"/>
    </source>
</evidence>
<evidence type="ECO:0000256" key="2">
    <source>
        <dbReference type="ARBA" id="ARBA00007870"/>
    </source>
</evidence>
<dbReference type="SUPFAM" id="SSF48179">
    <property type="entry name" value="6-phosphogluconate dehydrogenase C-terminal domain-like"/>
    <property type="match status" value="1"/>
</dbReference>
<evidence type="ECO:0000256" key="5">
    <source>
        <dbReference type="ARBA" id="ARBA00022655"/>
    </source>
</evidence>
<comment type="pathway">
    <text evidence="1 10">Cofactor biosynthesis; (R)-pantothenate biosynthesis; (R)-pantoate from 3-methyl-2-oxobutanoate: step 2/2.</text>
</comment>
<dbReference type="InterPro" id="IPR003710">
    <property type="entry name" value="ApbA"/>
</dbReference>
<sequence>MQKKQFKTSMTPSRIHIIGKGAIGLLLSYYLANKSNNLVTLCQRKKREEFTFSYQKLNLIEKINLTFDNVHEDKISFLIIPTKSYDVVTAFLSIKARLTDNAVIILCHNGMGTIEKIEPLLSQKQSLFFLTTTMGAFKKNNNLLIHTGSGPSSLGAINQSAIKHKISVFKFLANSIPHMSLSENIQQLLWRKLMINIAINPLSAIFNVKNGALNQPQFALKIFQLLYEAYLVANKEGVKLSFPEILNSAYTVMAATDQNYSSMNRDLNLGNKTEISAISGYIVNLAKQHNIEAPHNKDVYSILSAQYKK</sequence>
<gene>
    <name evidence="13" type="ORF">SAMN02745724_01653</name>
</gene>
<feature type="domain" description="Ketopantoate reductase C-terminal" evidence="12">
    <location>
        <begin position="184"/>
        <end position="305"/>
    </location>
</feature>
<evidence type="ECO:0000256" key="6">
    <source>
        <dbReference type="ARBA" id="ARBA00022857"/>
    </source>
</evidence>
<dbReference type="Pfam" id="PF02558">
    <property type="entry name" value="ApbA"/>
    <property type="match status" value="1"/>
</dbReference>
<dbReference type="SUPFAM" id="SSF51735">
    <property type="entry name" value="NAD(P)-binding Rossmann-fold domains"/>
    <property type="match status" value="1"/>
</dbReference>
<evidence type="ECO:0000256" key="8">
    <source>
        <dbReference type="ARBA" id="ARBA00032024"/>
    </source>
</evidence>
<dbReference type="InterPro" id="IPR036291">
    <property type="entry name" value="NAD(P)-bd_dom_sf"/>
</dbReference>
<dbReference type="GO" id="GO:0005737">
    <property type="term" value="C:cytoplasm"/>
    <property type="evidence" value="ECO:0007669"/>
    <property type="project" value="TreeGrafter"/>
</dbReference>
<reference evidence="13 14" key="1">
    <citation type="submission" date="2016-10" db="EMBL/GenBank/DDBJ databases">
        <authorList>
            <person name="de Groot N.N."/>
        </authorList>
    </citation>
    <scope>NUCLEOTIDE SEQUENCE [LARGE SCALE GENOMIC DNA]</scope>
    <source>
        <strain evidence="13 14">DSM 6059</strain>
    </source>
</reference>
<dbReference type="EC" id="1.1.1.169" evidence="3 10"/>
<organism evidence="13 14">
    <name type="scientific">Pseudoalteromonas denitrificans DSM 6059</name>
    <dbReference type="NCBI Taxonomy" id="1123010"/>
    <lineage>
        <taxon>Bacteria</taxon>
        <taxon>Pseudomonadati</taxon>
        <taxon>Pseudomonadota</taxon>
        <taxon>Gammaproteobacteria</taxon>
        <taxon>Alteromonadales</taxon>
        <taxon>Pseudoalteromonadaceae</taxon>
        <taxon>Pseudoalteromonas</taxon>
    </lineage>
</organism>
<keyword evidence="14" id="KW-1185">Reference proteome</keyword>
<keyword evidence="5 10" id="KW-0566">Pantothenate biosynthesis</keyword>
<dbReference type="NCBIfam" id="TIGR00745">
    <property type="entry name" value="apbA_panE"/>
    <property type="match status" value="1"/>
</dbReference>
<dbReference type="GO" id="GO:0015940">
    <property type="term" value="P:pantothenate biosynthetic process"/>
    <property type="evidence" value="ECO:0007669"/>
    <property type="project" value="UniProtKB-UniPathway"/>
</dbReference>
<keyword evidence="7 10" id="KW-0560">Oxidoreductase</keyword>
<evidence type="ECO:0000256" key="3">
    <source>
        <dbReference type="ARBA" id="ARBA00013014"/>
    </source>
</evidence>
<dbReference type="Proteomes" id="UP000198862">
    <property type="component" value="Unassembled WGS sequence"/>
</dbReference>
<dbReference type="RefSeq" id="WP_177207985.1">
    <property type="nucleotide sequence ID" value="NZ_FOLO01000009.1"/>
</dbReference>
<evidence type="ECO:0000313" key="14">
    <source>
        <dbReference type="Proteomes" id="UP000198862"/>
    </source>
</evidence>
<evidence type="ECO:0000256" key="1">
    <source>
        <dbReference type="ARBA" id="ARBA00004994"/>
    </source>
</evidence>
<dbReference type="PANTHER" id="PTHR43765:SF2">
    <property type="entry name" value="2-DEHYDROPANTOATE 2-REDUCTASE"/>
    <property type="match status" value="1"/>
</dbReference>
<keyword evidence="6 10" id="KW-0521">NADP</keyword>
<dbReference type="InterPro" id="IPR013328">
    <property type="entry name" value="6PGD_dom2"/>
</dbReference>
<dbReference type="InterPro" id="IPR013332">
    <property type="entry name" value="KPR_N"/>
</dbReference>
<protein>
    <recommendedName>
        <fullName evidence="4 10">2-dehydropantoate 2-reductase</fullName>
        <ecNumber evidence="3 10">1.1.1.169</ecNumber>
    </recommendedName>
    <alternativeName>
        <fullName evidence="8 10">Ketopantoate reductase</fullName>
    </alternativeName>
</protein>
<dbReference type="GO" id="GO:0050661">
    <property type="term" value="F:NADP binding"/>
    <property type="evidence" value="ECO:0007669"/>
    <property type="project" value="TreeGrafter"/>
</dbReference>